<dbReference type="PANTHER" id="PTHR30346:SF28">
    <property type="entry name" value="HTH-TYPE TRANSCRIPTIONAL REGULATOR CYNR"/>
    <property type="match status" value="1"/>
</dbReference>
<keyword evidence="2" id="KW-0805">Transcription regulation</keyword>
<evidence type="ECO:0000256" key="4">
    <source>
        <dbReference type="ARBA" id="ARBA00023163"/>
    </source>
</evidence>
<sequence length="299" mass="32237">MFDPRDLEALIAVADHGGIAAAARALNSSQPAVTRRLQRLERQVGQSLVRRGPHGSVLLRDGQALVARARQVVRLLVDLQRPASESGPVLGVLASVEGWLVPRLLDRMPAELSQAFRPRTLEACRELQVVADGQAEAAVITEWRPDDRPDGLAVLDLLLEPYVVLLPSRHRLLTGHALELEALRGEDVVSPPHPDCGGRFAESGGSQRMAASLVHAEGLVARGDGVAVWPSCTSTSLRLPARAVGDHRAARRLSVAVRAESLRSPAMRRLLDVLASACKARPGRRGRFLWPGIPGPLAR</sequence>
<protein>
    <submittedName>
        <fullName evidence="6">LysR family transcriptional regulator</fullName>
    </submittedName>
</protein>
<dbReference type="RefSeq" id="WP_202953307.1">
    <property type="nucleotide sequence ID" value="NZ_JAPCID010000038.1"/>
</dbReference>
<dbReference type="InterPro" id="IPR036390">
    <property type="entry name" value="WH_DNA-bd_sf"/>
</dbReference>
<dbReference type="EMBL" id="JAPCID010000038">
    <property type="protein sequence ID" value="MDA0140372.1"/>
    <property type="molecule type" value="Genomic_DNA"/>
</dbReference>
<dbReference type="Gene3D" id="1.10.10.10">
    <property type="entry name" value="Winged helix-like DNA-binding domain superfamily/Winged helix DNA-binding domain"/>
    <property type="match status" value="1"/>
</dbReference>
<evidence type="ECO:0000313" key="7">
    <source>
        <dbReference type="Proteomes" id="UP001147700"/>
    </source>
</evidence>
<evidence type="ECO:0000313" key="6">
    <source>
        <dbReference type="EMBL" id="MDA0140372.1"/>
    </source>
</evidence>
<gene>
    <name evidence="6" type="ORF">OJ962_22935</name>
</gene>
<reference evidence="6" key="1">
    <citation type="submission" date="2022-10" db="EMBL/GenBank/DDBJ databases">
        <title>The WGS of Solirubrobacter sp. CPCC 204708.</title>
        <authorList>
            <person name="Jiang Z."/>
        </authorList>
    </citation>
    <scope>NUCLEOTIDE SEQUENCE</scope>
    <source>
        <strain evidence="6">CPCC 204708</strain>
    </source>
</reference>
<dbReference type="Pfam" id="PF03466">
    <property type="entry name" value="LysR_substrate"/>
    <property type="match status" value="1"/>
</dbReference>
<dbReference type="SUPFAM" id="SSF53850">
    <property type="entry name" value="Periplasmic binding protein-like II"/>
    <property type="match status" value="1"/>
</dbReference>
<dbReference type="Pfam" id="PF00126">
    <property type="entry name" value="HTH_1"/>
    <property type="match status" value="1"/>
</dbReference>
<dbReference type="PRINTS" id="PR00039">
    <property type="entry name" value="HTHLYSR"/>
</dbReference>
<evidence type="ECO:0000256" key="1">
    <source>
        <dbReference type="ARBA" id="ARBA00009437"/>
    </source>
</evidence>
<comment type="similarity">
    <text evidence="1">Belongs to the LysR transcriptional regulatory family.</text>
</comment>
<comment type="caution">
    <text evidence="6">The sequence shown here is derived from an EMBL/GenBank/DDBJ whole genome shotgun (WGS) entry which is preliminary data.</text>
</comment>
<dbReference type="InterPro" id="IPR036388">
    <property type="entry name" value="WH-like_DNA-bd_sf"/>
</dbReference>
<dbReference type="InterPro" id="IPR000847">
    <property type="entry name" value="LysR_HTH_N"/>
</dbReference>
<dbReference type="PROSITE" id="PS50931">
    <property type="entry name" value="HTH_LYSR"/>
    <property type="match status" value="1"/>
</dbReference>
<keyword evidence="4" id="KW-0804">Transcription</keyword>
<dbReference type="Gene3D" id="3.40.190.290">
    <property type="match status" value="1"/>
</dbReference>
<dbReference type="PANTHER" id="PTHR30346">
    <property type="entry name" value="TRANSCRIPTIONAL DUAL REGULATOR HCAR-RELATED"/>
    <property type="match status" value="1"/>
</dbReference>
<accession>A0ABT4RPD1</accession>
<evidence type="ECO:0000259" key="5">
    <source>
        <dbReference type="PROSITE" id="PS50931"/>
    </source>
</evidence>
<dbReference type="InterPro" id="IPR005119">
    <property type="entry name" value="LysR_subst-bd"/>
</dbReference>
<keyword evidence="3" id="KW-0238">DNA-binding</keyword>
<keyword evidence="7" id="KW-1185">Reference proteome</keyword>
<evidence type="ECO:0000256" key="3">
    <source>
        <dbReference type="ARBA" id="ARBA00023125"/>
    </source>
</evidence>
<dbReference type="CDD" id="cd05466">
    <property type="entry name" value="PBP2_LTTR_substrate"/>
    <property type="match status" value="1"/>
</dbReference>
<organism evidence="6 7">
    <name type="scientific">Solirubrobacter deserti</name>
    <dbReference type="NCBI Taxonomy" id="2282478"/>
    <lineage>
        <taxon>Bacteria</taxon>
        <taxon>Bacillati</taxon>
        <taxon>Actinomycetota</taxon>
        <taxon>Thermoleophilia</taxon>
        <taxon>Solirubrobacterales</taxon>
        <taxon>Solirubrobacteraceae</taxon>
        <taxon>Solirubrobacter</taxon>
    </lineage>
</organism>
<evidence type="ECO:0000256" key="2">
    <source>
        <dbReference type="ARBA" id="ARBA00023015"/>
    </source>
</evidence>
<dbReference type="SUPFAM" id="SSF46785">
    <property type="entry name" value="Winged helix' DNA-binding domain"/>
    <property type="match status" value="1"/>
</dbReference>
<proteinExistence type="inferred from homology"/>
<feature type="domain" description="HTH lysR-type" evidence="5">
    <location>
        <begin position="2"/>
        <end position="59"/>
    </location>
</feature>
<name>A0ABT4RPD1_9ACTN</name>
<dbReference type="Proteomes" id="UP001147700">
    <property type="component" value="Unassembled WGS sequence"/>
</dbReference>